<dbReference type="Pfam" id="PF10604">
    <property type="entry name" value="Polyketide_cyc2"/>
    <property type="match status" value="1"/>
</dbReference>
<sequence>MAHQLREVGLDFVERAPVRLVFARDMSAPPEQVFRALADDVPGWAEWFAAVTLARPTGDGTTREIHLKGGGRFQETIIAAKEPEVYAYRVDVANVPGVRTLVEEWRLAPSGTGTHVRWTFATDGTAAYRLAMRLAAPGLGRAFRDAATALDRRLTKQASAGPDAGLQQ</sequence>
<dbReference type="CDD" id="cd07821">
    <property type="entry name" value="PYR_PYL_RCAR_like"/>
    <property type="match status" value="1"/>
</dbReference>
<accession>A0A3S9HUZ7</accession>
<dbReference type="KEGG" id="saqu:EJC51_07125"/>
<dbReference type="InterPro" id="IPR019587">
    <property type="entry name" value="Polyketide_cyclase/dehydratase"/>
</dbReference>
<dbReference type="SUPFAM" id="SSF55961">
    <property type="entry name" value="Bet v1-like"/>
    <property type="match status" value="1"/>
</dbReference>
<gene>
    <name evidence="1" type="ORF">EJC51_07125</name>
</gene>
<keyword evidence="2" id="KW-1185">Reference proteome</keyword>
<protein>
    <submittedName>
        <fullName evidence="1">SRPBCC family protein</fullName>
    </submittedName>
</protein>
<dbReference type="Proteomes" id="UP000280197">
    <property type="component" value="Chromosome"/>
</dbReference>
<dbReference type="InterPro" id="IPR023393">
    <property type="entry name" value="START-like_dom_sf"/>
</dbReference>
<reference evidence="1 2" key="1">
    <citation type="submission" date="2018-12" db="EMBL/GenBank/DDBJ databases">
        <authorList>
            <person name="Li K."/>
        </authorList>
    </citation>
    <scope>NUCLEOTIDE SEQUENCE [LARGE SCALE GENOMIC DNA]</scope>
    <source>
        <strain evidence="2">CR22</strain>
    </source>
</reference>
<evidence type="ECO:0000313" key="2">
    <source>
        <dbReference type="Proteomes" id="UP000280197"/>
    </source>
</evidence>
<dbReference type="Gene3D" id="3.30.530.20">
    <property type="match status" value="1"/>
</dbReference>
<name>A0A3S9HUZ7_9ACTN</name>
<dbReference type="EMBL" id="CP034463">
    <property type="protein sequence ID" value="AZP15897.1"/>
    <property type="molecule type" value="Genomic_DNA"/>
</dbReference>
<dbReference type="RefSeq" id="WP_126270265.1">
    <property type="nucleotide sequence ID" value="NZ_CP034463.1"/>
</dbReference>
<organism evidence="1 2">
    <name type="scientific">Streptomyces aquilus</name>
    <dbReference type="NCBI Taxonomy" id="2548456"/>
    <lineage>
        <taxon>Bacteria</taxon>
        <taxon>Bacillati</taxon>
        <taxon>Actinomycetota</taxon>
        <taxon>Actinomycetes</taxon>
        <taxon>Kitasatosporales</taxon>
        <taxon>Streptomycetaceae</taxon>
        <taxon>Streptomyces</taxon>
    </lineage>
</organism>
<dbReference type="AlphaFoldDB" id="A0A3S9HUZ7"/>
<proteinExistence type="predicted"/>
<evidence type="ECO:0000313" key="1">
    <source>
        <dbReference type="EMBL" id="AZP15897.1"/>
    </source>
</evidence>